<dbReference type="KEGG" id="bmei:Spa11_32510"/>
<gene>
    <name evidence="1" type="ORF">Spa11_32510</name>
</gene>
<accession>A0A518KB80</accession>
<sequence length="141" mass="15378">MTAMYPDALDAEKVGSYPARAGAGGGLVWDAVLEYRVWMHPEHGAPDISEGGDYYHAFATYDEAASFAQANPGAEEPLALVLQLEHLNEPSPGVYEHVTAPRQVEWPPKFLVRPKRTPTTIPNFLAADAPPNRLDILRGIA</sequence>
<dbReference type="Proteomes" id="UP000316426">
    <property type="component" value="Chromosome"/>
</dbReference>
<proteinExistence type="predicted"/>
<protein>
    <recommendedName>
        <fullName evidence="3">GCN5 family acetyltransferase</fullName>
    </recommendedName>
</protein>
<evidence type="ECO:0008006" key="3">
    <source>
        <dbReference type="Google" id="ProtNLM"/>
    </source>
</evidence>
<dbReference type="EMBL" id="CP036349">
    <property type="protein sequence ID" value="QDV75042.1"/>
    <property type="molecule type" value="Genomic_DNA"/>
</dbReference>
<organism evidence="1 2">
    <name type="scientific">Botrimarina mediterranea</name>
    <dbReference type="NCBI Taxonomy" id="2528022"/>
    <lineage>
        <taxon>Bacteria</taxon>
        <taxon>Pseudomonadati</taxon>
        <taxon>Planctomycetota</taxon>
        <taxon>Planctomycetia</taxon>
        <taxon>Pirellulales</taxon>
        <taxon>Lacipirellulaceae</taxon>
        <taxon>Botrimarina</taxon>
    </lineage>
</organism>
<evidence type="ECO:0000313" key="1">
    <source>
        <dbReference type="EMBL" id="QDV75042.1"/>
    </source>
</evidence>
<dbReference type="AlphaFoldDB" id="A0A518KB80"/>
<reference evidence="1 2" key="1">
    <citation type="submission" date="2019-02" db="EMBL/GenBank/DDBJ databases">
        <title>Deep-cultivation of Planctomycetes and their phenomic and genomic characterization uncovers novel biology.</title>
        <authorList>
            <person name="Wiegand S."/>
            <person name="Jogler M."/>
            <person name="Boedeker C."/>
            <person name="Pinto D."/>
            <person name="Vollmers J."/>
            <person name="Rivas-Marin E."/>
            <person name="Kohn T."/>
            <person name="Peeters S.H."/>
            <person name="Heuer A."/>
            <person name="Rast P."/>
            <person name="Oberbeckmann S."/>
            <person name="Bunk B."/>
            <person name="Jeske O."/>
            <person name="Meyerdierks A."/>
            <person name="Storesund J.E."/>
            <person name="Kallscheuer N."/>
            <person name="Luecker S."/>
            <person name="Lage O.M."/>
            <person name="Pohl T."/>
            <person name="Merkel B.J."/>
            <person name="Hornburger P."/>
            <person name="Mueller R.-W."/>
            <person name="Bruemmer F."/>
            <person name="Labrenz M."/>
            <person name="Spormann A.M."/>
            <person name="Op den Camp H."/>
            <person name="Overmann J."/>
            <person name="Amann R."/>
            <person name="Jetten M.S.M."/>
            <person name="Mascher T."/>
            <person name="Medema M.H."/>
            <person name="Devos D.P."/>
            <person name="Kaster A.-K."/>
            <person name="Ovreas L."/>
            <person name="Rohde M."/>
            <person name="Galperin M.Y."/>
            <person name="Jogler C."/>
        </authorList>
    </citation>
    <scope>NUCLEOTIDE SEQUENCE [LARGE SCALE GENOMIC DNA]</scope>
    <source>
        <strain evidence="1 2">Spa11</strain>
    </source>
</reference>
<evidence type="ECO:0000313" key="2">
    <source>
        <dbReference type="Proteomes" id="UP000316426"/>
    </source>
</evidence>
<name>A0A518KB80_9BACT</name>
<keyword evidence="2" id="KW-1185">Reference proteome</keyword>